<dbReference type="EMBL" id="LT549890">
    <property type="protein sequence ID" value="SAI85738.1"/>
    <property type="molecule type" value="Genomic_DNA"/>
</dbReference>
<evidence type="ECO:0000256" key="1">
    <source>
        <dbReference type="SAM" id="Phobius"/>
    </source>
</evidence>
<dbReference type="Proteomes" id="UP000076770">
    <property type="component" value="Chromosome i"/>
</dbReference>
<keyword evidence="1" id="KW-1133">Transmembrane helix</keyword>
<organism evidence="2 3">
    <name type="scientific">Saccharolobus solfataricus</name>
    <name type="common">Sulfolobus solfataricus</name>
    <dbReference type="NCBI Taxonomy" id="2287"/>
    <lineage>
        <taxon>Archaea</taxon>
        <taxon>Thermoproteota</taxon>
        <taxon>Thermoprotei</taxon>
        <taxon>Sulfolobales</taxon>
        <taxon>Sulfolobaceae</taxon>
        <taxon>Saccharolobus</taxon>
    </lineage>
</organism>
<reference evidence="3" key="1">
    <citation type="submission" date="2016-04" db="EMBL/GenBank/DDBJ databases">
        <authorList>
            <person name="Shah S.A."/>
            <person name="Garrett R.A."/>
        </authorList>
    </citation>
    <scope>NUCLEOTIDE SEQUENCE [LARGE SCALE GENOMIC DNA]</scope>
    <source>
        <strain evidence="3">ATCC 35091 / DSM 1616 / JCM 8930 / NBRC 15331 / P1</strain>
    </source>
</reference>
<dbReference type="AlphaFoldDB" id="A0A157T4C7"/>
<dbReference type="PATRIC" id="fig|2287.9.peg.2291"/>
<keyword evidence="1" id="KW-0472">Membrane</keyword>
<name>A0A157T4C7_SACSO</name>
<feature type="transmembrane region" description="Helical" evidence="1">
    <location>
        <begin position="6"/>
        <end position="29"/>
    </location>
</feature>
<evidence type="ECO:0000313" key="3">
    <source>
        <dbReference type="Proteomes" id="UP000076770"/>
    </source>
</evidence>
<protein>
    <submittedName>
        <fullName evidence="2">Uncharacterized protein</fullName>
    </submittedName>
</protein>
<gene>
    <name evidence="2" type="ORF">SSOP1_2184</name>
</gene>
<proteinExistence type="predicted"/>
<keyword evidence="1" id="KW-0812">Transmembrane</keyword>
<accession>A0A157T4C7</accession>
<sequence length="53" mass="6280">MDTMLYLNIVIVILYVTNVNNNAFTNIILMTFYRFMLMILSDQKLVKLIHLRG</sequence>
<evidence type="ECO:0000313" key="2">
    <source>
        <dbReference type="EMBL" id="SAI85738.1"/>
    </source>
</evidence>